<reference evidence="2 3" key="1">
    <citation type="submission" date="2018-03" db="EMBL/GenBank/DDBJ databases">
        <title>Genomic Encyclopedia of Archaeal and Bacterial Type Strains, Phase II (KMG-II): from individual species to whole genera.</title>
        <authorList>
            <person name="Goeker M."/>
        </authorList>
    </citation>
    <scope>NUCLEOTIDE SEQUENCE [LARGE SCALE GENOMIC DNA]</scope>
    <source>
        <strain evidence="2 3">DSM 24859</strain>
    </source>
</reference>
<comment type="caution">
    <text evidence="2">The sequence shown here is derived from an EMBL/GenBank/DDBJ whole genome shotgun (WGS) entry which is preliminary data.</text>
</comment>
<dbReference type="HAMAP" id="MF_00775">
    <property type="entry name" value="UPF0311"/>
    <property type="match status" value="1"/>
</dbReference>
<accession>A0A2P8HK38</accession>
<evidence type="ECO:0000313" key="2">
    <source>
        <dbReference type="EMBL" id="PSL46530.1"/>
    </source>
</evidence>
<evidence type="ECO:0000256" key="1">
    <source>
        <dbReference type="HAMAP-Rule" id="MF_00775"/>
    </source>
</evidence>
<name>A0A2P8HK38_CHINA</name>
<dbReference type="Pfam" id="PF11578">
    <property type="entry name" value="DUF3237"/>
    <property type="match status" value="1"/>
</dbReference>
<dbReference type="Gene3D" id="2.40.160.20">
    <property type="match status" value="1"/>
</dbReference>
<evidence type="ECO:0000313" key="3">
    <source>
        <dbReference type="Proteomes" id="UP000240971"/>
    </source>
</evidence>
<dbReference type="PANTHER" id="PTHR37315">
    <property type="entry name" value="UPF0311 PROTEIN BLR7842"/>
    <property type="match status" value="1"/>
</dbReference>
<dbReference type="Proteomes" id="UP000240971">
    <property type="component" value="Unassembled WGS sequence"/>
</dbReference>
<gene>
    <name evidence="2" type="ORF">CLV51_103511</name>
</gene>
<dbReference type="EMBL" id="PYAW01000003">
    <property type="protein sequence ID" value="PSL46530.1"/>
    <property type="molecule type" value="Genomic_DNA"/>
</dbReference>
<keyword evidence="3" id="KW-1185">Reference proteome</keyword>
<dbReference type="InterPro" id="IPR020915">
    <property type="entry name" value="UPF0311"/>
</dbReference>
<dbReference type="AlphaFoldDB" id="A0A2P8HK38"/>
<proteinExistence type="inferred from homology"/>
<comment type="similarity">
    <text evidence="1">Belongs to the UPF0311 family.</text>
</comment>
<protein>
    <recommendedName>
        <fullName evidence="1">UPF0311 protein CLV51_103511</fullName>
    </recommendedName>
</protein>
<organism evidence="2 3">
    <name type="scientific">Chitinophaga niastensis</name>
    <dbReference type="NCBI Taxonomy" id="536980"/>
    <lineage>
        <taxon>Bacteria</taxon>
        <taxon>Pseudomonadati</taxon>
        <taxon>Bacteroidota</taxon>
        <taxon>Chitinophagia</taxon>
        <taxon>Chitinophagales</taxon>
        <taxon>Chitinophagaceae</taxon>
        <taxon>Chitinophaga</taxon>
    </lineage>
</organism>
<sequence>MSWYYSKSILEKSNPNKMKKVIFLAVFFSTCFYVQVHAQELKSEFLFDLEISLSPPQIIGPVLTGTRLIFPFKDGFVKSDKINGKILDCSGEWGLIVDSTTFKMDVRATIKTDDGALIYITYSGYNYASAQKSALIRVGKGNELSPSEYYFRSIPVFETSSPKYAWLNHTVAIGVGRFPAPGKIIYRIYAIK</sequence>
<dbReference type="PANTHER" id="PTHR37315:SF1">
    <property type="entry name" value="UPF0311 PROTEIN BLR7842"/>
    <property type="match status" value="1"/>
</dbReference>